<reference evidence="2" key="1">
    <citation type="submission" date="2020-11" db="EMBL/GenBank/DDBJ databases">
        <authorList>
            <person name="Tran Van P."/>
        </authorList>
    </citation>
    <scope>NUCLEOTIDE SEQUENCE</scope>
</reference>
<dbReference type="EMBL" id="LR905500">
    <property type="protein sequence ID" value="CAD7253514.1"/>
    <property type="molecule type" value="Genomic_DNA"/>
</dbReference>
<proteinExistence type="predicted"/>
<accession>A0A7R9AFX9</accession>
<evidence type="ECO:0000313" key="3">
    <source>
        <dbReference type="Proteomes" id="UP000677054"/>
    </source>
</evidence>
<dbReference type="EMBL" id="CAJPEV010005983">
    <property type="protein sequence ID" value="CAG0903727.1"/>
    <property type="molecule type" value="Genomic_DNA"/>
</dbReference>
<protein>
    <recommendedName>
        <fullName evidence="4">CARD domain-containing protein</fullName>
    </recommendedName>
</protein>
<evidence type="ECO:0008006" key="4">
    <source>
        <dbReference type="Google" id="ProtNLM"/>
    </source>
</evidence>
<dbReference type="AlphaFoldDB" id="A0A7R9AFX9"/>
<keyword evidence="3" id="KW-1185">Reference proteome</keyword>
<sequence length="149" mass="16934">MYLWMIAPHLPMHYGAALRKMKYLLKWRVVINFDHFLDELVCEKLILPVKERGLRSKNEYSEQIECTFLDLCTRNPRQTYLQLLAIFDNMGRQDIITDLSGSMDPPHGNQGTPIQHAHSASYLFSETSGASDGRSSNGDASNIPSTFAQ</sequence>
<name>A0A7R9AFX9_9CRUS</name>
<feature type="region of interest" description="Disordered" evidence="1">
    <location>
        <begin position="126"/>
        <end position="149"/>
    </location>
</feature>
<dbReference type="Proteomes" id="UP000677054">
    <property type="component" value="Unassembled WGS sequence"/>
</dbReference>
<feature type="non-terminal residue" evidence="2">
    <location>
        <position position="1"/>
    </location>
</feature>
<organism evidence="2">
    <name type="scientific">Darwinula stevensoni</name>
    <dbReference type="NCBI Taxonomy" id="69355"/>
    <lineage>
        <taxon>Eukaryota</taxon>
        <taxon>Metazoa</taxon>
        <taxon>Ecdysozoa</taxon>
        <taxon>Arthropoda</taxon>
        <taxon>Crustacea</taxon>
        <taxon>Oligostraca</taxon>
        <taxon>Ostracoda</taxon>
        <taxon>Podocopa</taxon>
        <taxon>Podocopida</taxon>
        <taxon>Darwinulocopina</taxon>
        <taxon>Darwinuloidea</taxon>
        <taxon>Darwinulidae</taxon>
        <taxon>Darwinula</taxon>
    </lineage>
</organism>
<evidence type="ECO:0000313" key="2">
    <source>
        <dbReference type="EMBL" id="CAD7253514.1"/>
    </source>
</evidence>
<evidence type="ECO:0000256" key="1">
    <source>
        <dbReference type="SAM" id="MobiDB-lite"/>
    </source>
</evidence>
<gene>
    <name evidence="2" type="ORF">DSTB1V02_LOCUS13263</name>
</gene>